<protein>
    <recommendedName>
        <fullName evidence="6">SH3 domain-containing protein</fullName>
    </recommendedName>
</protein>
<evidence type="ECO:0000256" key="1">
    <source>
        <dbReference type="SAM" id="MobiDB-lite"/>
    </source>
</evidence>
<evidence type="ECO:0000256" key="3">
    <source>
        <dbReference type="SAM" id="SignalP"/>
    </source>
</evidence>
<dbReference type="SUPFAM" id="SSF50044">
    <property type="entry name" value="SH3-domain"/>
    <property type="match status" value="1"/>
</dbReference>
<keyword evidence="2" id="KW-1133">Transmembrane helix</keyword>
<dbReference type="InterPro" id="IPR036028">
    <property type="entry name" value="SH3-like_dom_sf"/>
</dbReference>
<proteinExistence type="predicted"/>
<accession>A0A139ARK0</accession>
<feature type="signal peptide" evidence="3">
    <location>
        <begin position="1"/>
        <end position="30"/>
    </location>
</feature>
<keyword evidence="2" id="KW-0812">Transmembrane</keyword>
<feature type="transmembrane region" description="Helical" evidence="2">
    <location>
        <begin position="54"/>
        <end position="82"/>
    </location>
</feature>
<evidence type="ECO:0000313" key="4">
    <source>
        <dbReference type="EMBL" id="KXS19368.1"/>
    </source>
</evidence>
<organism evidence="4 5">
    <name type="scientific">Gonapodya prolifera (strain JEL478)</name>
    <name type="common">Monoblepharis prolifera</name>
    <dbReference type="NCBI Taxonomy" id="1344416"/>
    <lineage>
        <taxon>Eukaryota</taxon>
        <taxon>Fungi</taxon>
        <taxon>Fungi incertae sedis</taxon>
        <taxon>Chytridiomycota</taxon>
        <taxon>Chytridiomycota incertae sedis</taxon>
        <taxon>Monoblepharidomycetes</taxon>
        <taxon>Monoblepharidales</taxon>
        <taxon>Gonapodyaceae</taxon>
        <taxon>Gonapodya</taxon>
    </lineage>
</organism>
<feature type="region of interest" description="Disordered" evidence="1">
    <location>
        <begin position="312"/>
        <end position="357"/>
    </location>
</feature>
<dbReference type="EMBL" id="KQ965738">
    <property type="protein sequence ID" value="KXS19368.1"/>
    <property type="molecule type" value="Genomic_DNA"/>
</dbReference>
<keyword evidence="3" id="KW-0732">Signal</keyword>
<evidence type="ECO:0000313" key="5">
    <source>
        <dbReference type="Proteomes" id="UP000070544"/>
    </source>
</evidence>
<dbReference type="Gene3D" id="2.30.30.40">
    <property type="entry name" value="SH3 Domains"/>
    <property type="match status" value="1"/>
</dbReference>
<keyword evidence="2" id="KW-0472">Membrane</keyword>
<feature type="region of interest" description="Disordered" evidence="1">
    <location>
        <begin position="171"/>
        <end position="196"/>
    </location>
</feature>
<evidence type="ECO:0000256" key="2">
    <source>
        <dbReference type="SAM" id="Phobius"/>
    </source>
</evidence>
<evidence type="ECO:0008006" key="6">
    <source>
        <dbReference type="Google" id="ProtNLM"/>
    </source>
</evidence>
<feature type="chain" id="PRO_5007296356" description="SH3 domain-containing protein" evidence="3">
    <location>
        <begin position="31"/>
        <end position="357"/>
    </location>
</feature>
<sequence>MTDTASMRMATSMGMMSMSMMSTTTALALGSSTQTAVAGAGTNGVTGGLANNGLPFPAIIGIAAGSALGLGLLLFIPVWSAVKRNQKRKRDAELREVRESNFEKMSAEKKRPWPAPDSAMLSAAPLSSALPTAMAMFTPVGAAARRLSMESDGASDWGSEMNFPNRNASLALNGKKMGRPKSATTPSGRLGEPNLPPGFQPHWFFTKVAGAQNKMNHLSVQYNGPPFVVSTRHDPSAEDEIALAPGHMVDVRLVFKDGWATGTNLTTGNYGVLPLTSLRLDDSAPSSQLESARLDSRSFEVTSQVLSERRMMAPKGVQSNAPGQSFRYGPPSGFGSKLAIPSPDVNVRGPPSNFFPR</sequence>
<reference evidence="4 5" key="1">
    <citation type="journal article" date="2015" name="Genome Biol. Evol.">
        <title>Phylogenomic analyses indicate that early fungi evolved digesting cell walls of algal ancestors of land plants.</title>
        <authorList>
            <person name="Chang Y."/>
            <person name="Wang S."/>
            <person name="Sekimoto S."/>
            <person name="Aerts A.L."/>
            <person name="Choi C."/>
            <person name="Clum A."/>
            <person name="LaButti K.M."/>
            <person name="Lindquist E.A."/>
            <person name="Yee Ngan C."/>
            <person name="Ohm R.A."/>
            <person name="Salamov A.A."/>
            <person name="Grigoriev I.V."/>
            <person name="Spatafora J.W."/>
            <person name="Berbee M.L."/>
        </authorList>
    </citation>
    <scope>NUCLEOTIDE SEQUENCE [LARGE SCALE GENOMIC DNA]</scope>
    <source>
        <strain evidence="4 5">JEL478</strain>
    </source>
</reference>
<name>A0A139ARK0_GONPJ</name>
<dbReference type="OrthoDB" id="5340910at2759"/>
<dbReference type="Proteomes" id="UP000070544">
    <property type="component" value="Unassembled WGS sequence"/>
</dbReference>
<keyword evidence="5" id="KW-1185">Reference proteome</keyword>
<dbReference type="AlphaFoldDB" id="A0A139ARK0"/>
<gene>
    <name evidence="4" type="ORF">M427DRAFT_28846</name>
</gene>